<dbReference type="Pfam" id="PF11795">
    <property type="entry name" value="DUF3322"/>
    <property type="match status" value="1"/>
</dbReference>
<organism evidence="3 4">
    <name type="scientific">Agromyces bauzanensis</name>
    <dbReference type="NCBI Taxonomy" id="1308924"/>
    <lineage>
        <taxon>Bacteria</taxon>
        <taxon>Bacillati</taxon>
        <taxon>Actinomycetota</taxon>
        <taxon>Actinomycetes</taxon>
        <taxon>Micrococcales</taxon>
        <taxon>Microbacteriaceae</taxon>
        <taxon>Agromyces</taxon>
    </lineage>
</organism>
<feature type="domain" description="DUF3322" evidence="2">
    <location>
        <begin position="11"/>
        <end position="198"/>
    </location>
</feature>
<evidence type="ECO:0008006" key="5">
    <source>
        <dbReference type="Google" id="ProtNLM"/>
    </source>
</evidence>
<dbReference type="InterPro" id="IPR014544">
    <property type="entry name" value="UCP028408"/>
</dbReference>
<reference evidence="3" key="1">
    <citation type="journal article" date="2014" name="Int. J. Syst. Evol. Microbiol.">
        <title>Complete genome sequence of Corynebacterium casei LMG S-19264T (=DSM 44701T), isolated from a smear-ripened cheese.</title>
        <authorList>
            <consortium name="US DOE Joint Genome Institute (JGI-PGF)"/>
            <person name="Walter F."/>
            <person name="Albersmeier A."/>
            <person name="Kalinowski J."/>
            <person name="Ruckert C."/>
        </authorList>
    </citation>
    <scope>NUCLEOTIDE SEQUENCE</scope>
    <source>
        <strain evidence="3">CGMCC 1.8984</strain>
    </source>
</reference>
<comment type="caution">
    <text evidence="3">The sequence shown here is derived from an EMBL/GenBank/DDBJ whole genome shotgun (WGS) entry which is preliminary data.</text>
</comment>
<feature type="domain" description="Wadjet protein JetD C-terminal" evidence="1">
    <location>
        <begin position="209"/>
        <end position="381"/>
    </location>
</feature>
<evidence type="ECO:0000259" key="1">
    <source>
        <dbReference type="Pfam" id="PF09983"/>
    </source>
</evidence>
<keyword evidence="4" id="KW-1185">Reference proteome</keyword>
<dbReference type="AlphaFoldDB" id="A0A917UPC4"/>
<gene>
    <name evidence="3" type="ORF">GCM10011372_07810</name>
</gene>
<dbReference type="Proteomes" id="UP000636956">
    <property type="component" value="Unassembled WGS sequence"/>
</dbReference>
<evidence type="ECO:0000313" key="3">
    <source>
        <dbReference type="EMBL" id="GGJ72259.1"/>
    </source>
</evidence>
<dbReference type="Pfam" id="PF09983">
    <property type="entry name" value="JetD_C"/>
    <property type="match status" value="1"/>
</dbReference>
<name>A0A917UPC4_9MICO</name>
<evidence type="ECO:0000259" key="2">
    <source>
        <dbReference type="Pfam" id="PF11795"/>
    </source>
</evidence>
<evidence type="ECO:0000313" key="4">
    <source>
        <dbReference type="Proteomes" id="UP000636956"/>
    </source>
</evidence>
<protein>
    <recommendedName>
        <fullName evidence="5">DUF3322 and DUF2220 domain-containing protein</fullName>
    </recommendedName>
</protein>
<sequence length="392" mass="42425">MAASAGPVLVAEARARAARRVERDQRGWAAIGDDGATLDIALHPPTERDALADQAAAIAWVETWRDVHDAAFDGITITWAERAWASLGRQRVPVRCTVVGADAIAAFAGPRVAREWRRLRDRASLIVERFAPSPPLSLALRAHGGTLQRLDETDFDILIGVLEWLVQHPASGYRVRQLPIEGVHSKWLGAHRSLIESLHAAITGRGSLGLLPPPGLMRMRVLDPTLRPGGLCDITAPIEELARLPLRPRIVYVFENLESVVAMPEIVGAVVVHGSGYAVGRLREIPWLRTAAVVYWGDLDADGFAILNALRSHVDGVVSVLMDEATLLAYRRLWVADPGSAAGISATRELPHLTASERAALTRIAAEGGVRLEQERIPWPAALVALLATVPA</sequence>
<dbReference type="PIRSF" id="PIRSF028408">
    <property type="entry name" value="UCP028408"/>
    <property type="match status" value="1"/>
</dbReference>
<accession>A0A917UPC4</accession>
<dbReference type="InterPro" id="IPR024534">
    <property type="entry name" value="JetD_C"/>
</dbReference>
<dbReference type="RefSeq" id="WP_188742142.1">
    <property type="nucleotide sequence ID" value="NZ_BAABFW010000009.1"/>
</dbReference>
<proteinExistence type="predicted"/>
<dbReference type="InterPro" id="IPR024537">
    <property type="entry name" value="DUF3322"/>
</dbReference>
<reference evidence="3" key="2">
    <citation type="submission" date="2020-09" db="EMBL/GenBank/DDBJ databases">
        <authorList>
            <person name="Sun Q."/>
            <person name="Zhou Y."/>
        </authorList>
    </citation>
    <scope>NUCLEOTIDE SEQUENCE</scope>
    <source>
        <strain evidence="3">CGMCC 1.8984</strain>
    </source>
</reference>
<dbReference type="EMBL" id="BMMD01000003">
    <property type="protein sequence ID" value="GGJ72259.1"/>
    <property type="molecule type" value="Genomic_DNA"/>
</dbReference>